<evidence type="ECO:0000313" key="2">
    <source>
        <dbReference type="EMBL" id="PCH33002.1"/>
    </source>
</evidence>
<evidence type="ECO:0000313" key="3">
    <source>
        <dbReference type="Proteomes" id="UP000218811"/>
    </source>
</evidence>
<feature type="region of interest" description="Disordered" evidence="1">
    <location>
        <begin position="26"/>
        <end position="56"/>
    </location>
</feature>
<organism evidence="2 3">
    <name type="scientific">Wolfiporia cocos (strain MD-104)</name>
    <name type="common">Brown rot fungus</name>
    <dbReference type="NCBI Taxonomy" id="742152"/>
    <lineage>
        <taxon>Eukaryota</taxon>
        <taxon>Fungi</taxon>
        <taxon>Dikarya</taxon>
        <taxon>Basidiomycota</taxon>
        <taxon>Agaricomycotina</taxon>
        <taxon>Agaricomycetes</taxon>
        <taxon>Polyporales</taxon>
        <taxon>Phaeolaceae</taxon>
        <taxon>Wolfiporia</taxon>
    </lineage>
</organism>
<name>A0A2H3ISN9_WOLCO</name>
<gene>
    <name evidence="2" type="ORF">WOLCODRAFT_147112</name>
</gene>
<feature type="compositionally biased region" description="Basic and acidic residues" evidence="1">
    <location>
        <begin position="30"/>
        <end position="41"/>
    </location>
</feature>
<protein>
    <submittedName>
        <fullName evidence="2">Uncharacterized protein</fullName>
    </submittedName>
</protein>
<proteinExistence type="predicted"/>
<dbReference type="AlphaFoldDB" id="A0A2H3ISN9"/>
<accession>A0A2H3ISN9</accession>
<sequence>MGGKERQKRGREAEFKLAGIGTNNLACGATRRDAAPPPRDDIDVDLPLDMDDTRSPAVSGLAGELHSIQTSHGDAEGHPHLSFAVLSDEVEDLWDDLAHEEMDRAVMSKLNMYGVTADWEERGPRAFVPAWVLETVVLALKENFNLIFSTV</sequence>
<dbReference type="Proteomes" id="UP000218811">
    <property type="component" value="Unassembled WGS sequence"/>
</dbReference>
<reference evidence="2 3" key="1">
    <citation type="journal article" date="2012" name="Science">
        <title>The Paleozoic origin of enzymatic lignin decomposition reconstructed from 31 fungal genomes.</title>
        <authorList>
            <person name="Floudas D."/>
            <person name="Binder M."/>
            <person name="Riley R."/>
            <person name="Barry K."/>
            <person name="Blanchette R.A."/>
            <person name="Henrissat B."/>
            <person name="Martinez A.T."/>
            <person name="Otillar R."/>
            <person name="Spatafora J.W."/>
            <person name="Yadav J.S."/>
            <person name="Aerts A."/>
            <person name="Benoit I."/>
            <person name="Boyd A."/>
            <person name="Carlson A."/>
            <person name="Copeland A."/>
            <person name="Coutinho P.M."/>
            <person name="de Vries R.P."/>
            <person name="Ferreira P."/>
            <person name="Findley K."/>
            <person name="Foster B."/>
            <person name="Gaskell J."/>
            <person name="Glotzer D."/>
            <person name="Gorecki P."/>
            <person name="Heitman J."/>
            <person name="Hesse C."/>
            <person name="Hori C."/>
            <person name="Igarashi K."/>
            <person name="Jurgens J.A."/>
            <person name="Kallen N."/>
            <person name="Kersten P."/>
            <person name="Kohler A."/>
            <person name="Kuees U."/>
            <person name="Kumar T.K.A."/>
            <person name="Kuo A."/>
            <person name="LaButti K."/>
            <person name="Larrondo L.F."/>
            <person name="Lindquist E."/>
            <person name="Ling A."/>
            <person name="Lombard V."/>
            <person name="Lucas S."/>
            <person name="Lundell T."/>
            <person name="Martin R."/>
            <person name="McLaughlin D.J."/>
            <person name="Morgenstern I."/>
            <person name="Morin E."/>
            <person name="Murat C."/>
            <person name="Nagy L.G."/>
            <person name="Nolan M."/>
            <person name="Ohm R.A."/>
            <person name="Patyshakuliyeva A."/>
            <person name="Rokas A."/>
            <person name="Ruiz-Duenas F.J."/>
            <person name="Sabat G."/>
            <person name="Salamov A."/>
            <person name="Samejima M."/>
            <person name="Schmutz J."/>
            <person name="Slot J.C."/>
            <person name="St John F."/>
            <person name="Stenlid J."/>
            <person name="Sun H."/>
            <person name="Sun S."/>
            <person name="Syed K."/>
            <person name="Tsang A."/>
            <person name="Wiebenga A."/>
            <person name="Young D."/>
            <person name="Pisabarro A."/>
            <person name="Eastwood D.C."/>
            <person name="Martin F."/>
            <person name="Cullen D."/>
            <person name="Grigoriev I.V."/>
            <person name="Hibbett D.S."/>
        </authorList>
    </citation>
    <scope>NUCLEOTIDE SEQUENCE [LARGE SCALE GENOMIC DNA]</scope>
    <source>
        <strain evidence="2 3">MD-104</strain>
    </source>
</reference>
<evidence type="ECO:0000256" key="1">
    <source>
        <dbReference type="SAM" id="MobiDB-lite"/>
    </source>
</evidence>
<keyword evidence="3" id="KW-1185">Reference proteome</keyword>
<dbReference type="EMBL" id="KB467831">
    <property type="protein sequence ID" value="PCH33002.1"/>
    <property type="molecule type" value="Genomic_DNA"/>
</dbReference>